<evidence type="ECO:0000313" key="2">
    <source>
        <dbReference type="EMBL" id="MDT0496043.1"/>
    </source>
</evidence>
<feature type="region of interest" description="Disordered" evidence="1">
    <location>
        <begin position="1"/>
        <end position="26"/>
    </location>
</feature>
<gene>
    <name evidence="2" type="ORF">RM530_01505</name>
</gene>
<name>A0ABU2WDT7_9GAMM</name>
<reference evidence="2 3" key="1">
    <citation type="submission" date="2023-09" db="EMBL/GenBank/DDBJ databases">
        <authorList>
            <person name="Rey-Velasco X."/>
        </authorList>
    </citation>
    <scope>NUCLEOTIDE SEQUENCE [LARGE SCALE GENOMIC DNA]</scope>
    <source>
        <strain evidence="2 3">W345</strain>
    </source>
</reference>
<keyword evidence="3" id="KW-1185">Reference proteome</keyword>
<sequence>MIVAKAMKLTKPAMPTPASAGAPSAPTIQVSTRLSRFCDISPPMIGKAIPRTEAVRSRVGNRSMSQPIAKRTRGP</sequence>
<feature type="compositionally biased region" description="Low complexity" evidence="1">
    <location>
        <begin position="12"/>
        <end position="26"/>
    </location>
</feature>
<evidence type="ECO:0000313" key="3">
    <source>
        <dbReference type="Proteomes" id="UP001254608"/>
    </source>
</evidence>
<protein>
    <submittedName>
        <fullName evidence="2">Uncharacterized protein</fullName>
    </submittedName>
</protein>
<dbReference type="Proteomes" id="UP001254608">
    <property type="component" value="Unassembled WGS sequence"/>
</dbReference>
<feature type="region of interest" description="Disordered" evidence="1">
    <location>
        <begin position="54"/>
        <end position="75"/>
    </location>
</feature>
<organism evidence="2 3">
    <name type="scientific">Banduia mediterranea</name>
    <dbReference type="NCBI Taxonomy" id="3075609"/>
    <lineage>
        <taxon>Bacteria</taxon>
        <taxon>Pseudomonadati</taxon>
        <taxon>Pseudomonadota</taxon>
        <taxon>Gammaproteobacteria</taxon>
        <taxon>Nevskiales</taxon>
        <taxon>Algiphilaceae</taxon>
        <taxon>Banduia</taxon>
    </lineage>
</organism>
<comment type="caution">
    <text evidence="2">The sequence shown here is derived from an EMBL/GenBank/DDBJ whole genome shotgun (WGS) entry which is preliminary data.</text>
</comment>
<dbReference type="EMBL" id="JAVRIC010000002">
    <property type="protein sequence ID" value="MDT0496043.1"/>
    <property type="molecule type" value="Genomic_DNA"/>
</dbReference>
<accession>A0ABU2WDT7</accession>
<proteinExistence type="predicted"/>
<evidence type="ECO:0000256" key="1">
    <source>
        <dbReference type="SAM" id="MobiDB-lite"/>
    </source>
</evidence>